<comment type="caution">
    <text evidence="3">The sequence shown here is derived from an EMBL/GenBank/DDBJ whole genome shotgun (WGS) entry which is preliminary data.</text>
</comment>
<dbReference type="RefSeq" id="WP_168510537.1">
    <property type="nucleotide sequence ID" value="NZ_JAAXLS010000001.1"/>
</dbReference>
<evidence type="ECO:0000256" key="1">
    <source>
        <dbReference type="SAM" id="MobiDB-lite"/>
    </source>
</evidence>
<dbReference type="InterPro" id="IPR005543">
    <property type="entry name" value="PASTA_dom"/>
</dbReference>
<evidence type="ECO:0000313" key="4">
    <source>
        <dbReference type="Proteomes" id="UP000715441"/>
    </source>
</evidence>
<feature type="region of interest" description="Disordered" evidence="1">
    <location>
        <begin position="158"/>
        <end position="214"/>
    </location>
</feature>
<dbReference type="Proteomes" id="UP000715441">
    <property type="component" value="Unassembled WGS sequence"/>
</dbReference>
<evidence type="ECO:0000259" key="2">
    <source>
        <dbReference type="PROSITE" id="PS51178"/>
    </source>
</evidence>
<reference evidence="3 4" key="1">
    <citation type="submission" date="2020-04" db="EMBL/GenBank/DDBJ databases">
        <title>Novel species.</title>
        <authorList>
            <person name="Teo W.F.A."/>
            <person name="Lipun K."/>
            <person name="Srisuk N."/>
            <person name="Duangmal K."/>
        </authorList>
    </citation>
    <scope>NUCLEOTIDE SEQUENCE [LARGE SCALE GENOMIC DNA]</scope>
    <source>
        <strain evidence="3 4">K13G38</strain>
    </source>
</reference>
<dbReference type="PROSITE" id="PS51178">
    <property type="entry name" value="PASTA"/>
    <property type="match status" value="1"/>
</dbReference>
<name>A0ABX1IVP9_9PSEU</name>
<feature type="domain" description="PASTA" evidence="2">
    <location>
        <begin position="111"/>
        <end position="182"/>
    </location>
</feature>
<organism evidence="3 4">
    <name type="scientific">Amycolatopsis acididurans</name>
    <dbReference type="NCBI Taxonomy" id="2724524"/>
    <lineage>
        <taxon>Bacteria</taxon>
        <taxon>Bacillati</taxon>
        <taxon>Actinomycetota</taxon>
        <taxon>Actinomycetes</taxon>
        <taxon>Pseudonocardiales</taxon>
        <taxon>Pseudonocardiaceae</taxon>
        <taxon>Amycolatopsis</taxon>
    </lineage>
</organism>
<proteinExistence type="predicted"/>
<keyword evidence="4" id="KW-1185">Reference proteome</keyword>
<dbReference type="EMBL" id="JAAXLS010000001">
    <property type="protein sequence ID" value="NKQ51546.1"/>
    <property type="molecule type" value="Genomic_DNA"/>
</dbReference>
<dbReference type="Gene3D" id="3.30.10.20">
    <property type="match status" value="1"/>
</dbReference>
<accession>A0ABX1IVP9</accession>
<sequence length="214" mass="23378">MDLWEEGQRAWHRLSGWRQAPSGGEDALAALTDLGLVRRSLDQVELDAVREARGHRRSWSEIAVRLGVTRQSAWERWRDVDEAVGRASGEQESAAAIREAAIGEVARARRRAGTVKVPDVVGLSWDNARSALVRKDLVPATPDPDDLPLAAIGWPGGVVTDQSPESGAKVERGSTVTLWIDRSGGSGVREPRRPKPDPKTGRKLRDEITDDAVT</sequence>
<protein>
    <submittedName>
        <fullName evidence="3">PASTA domain-containing protein</fullName>
    </submittedName>
</protein>
<gene>
    <name evidence="3" type="ORF">HFP15_01475</name>
</gene>
<dbReference type="SMART" id="SM00740">
    <property type="entry name" value="PASTA"/>
    <property type="match status" value="1"/>
</dbReference>
<dbReference type="CDD" id="cd06577">
    <property type="entry name" value="PASTA_pknB"/>
    <property type="match status" value="1"/>
</dbReference>
<evidence type="ECO:0000313" key="3">
    <source>
        <dbReference type="EMBL" id="NKQ51546.1"/>
    </source>
</evidence>
<dbReference type="Pfam" id="PF03793">
    <property type="entry name" value="PASTA"/>
    <property type="match status" value="1"/>
</dbReference>
<dbReference type="SUPFAM" id="SSF54184">
    <property type="entry name" value="Penicillin-binding protein 2x (pbp-2x), c-terminal domain"/>
    <property type="match status" value="1"/>
</dbReference>
<feature type="compositionally biased region" description="Basic and acidic residues" evidence="1">
    <location>
        <begin position="189"/>
        <end position="207"/>
    </location>
</feature>